<evidence type="ECO:0000313" key="2">
    <source>
        <dbReference type="EMBL" id="PHQ38760.1"/>
    </source>
</evidence>
<dbReference type="OrthoDB" id="107590at2157"/>
<keyword evidence="3" id="KW-1185">Reference proteome</keyword>
<gene>
    <name evidence="2" type="ORF">DJ69_10635</name>
</gene>
<feature type="transmembrane region" description="Helical" evidence="1">
    <location>
        <begin position="20"/>
        <end position="41"/>
    </location>
</feature>
<comment type="caution">
    <text evidence="2">The sequence shown here is derived from an EMBL/GenBank/DDBJ whole genome shotgun (WGS) entry which is preliminary data.</text>
</comment>
<evidence type="ECO:0008006" key="4">
    <source>
        <dbReference type="Google" id="ProtNLM"/>
    </source>
</evidence>
<organism evidence="2 3">
    <name type="scientific">Halorubrum persicum</name>
    <dbReference type="NCBI Taxonomy" id="1383844"/>
    <lineage>
        <taxon>Archaea</taxon>
        <taxon>Methanobacteriati</taxon>
        <taxon>Methanobacteriota</taxon>
        <taxon>Stenosarchaea group</taxon>
        <taxon>Halobacteria</taxon>
        <taxon>Halobacteriales</taxon>
        <taxon>Haloferacaceae</taxon>
        <taxon>Halorubrum</taxon>
    </lineage>
</organism>
<feature type="transmembrane region" description="Helical" evidence="1">
    <location>
        <begin position="74"/>
        <end position="97"/>
    </location>
</feature>
<accession>A0A2G1WIE8</accession>
<evidence type="ECO:0000256" key="1">
    <source>
        <dbReference type="SAM" id="Phobius"/>
    </source>
</evidence>
<proteinExistence type="predicted"/>
<dbReference type="Pfam" id="PF13197">
    <property type="entry name" value="DUF4013"/>
    <property type="match status" value="1"/>
</dbReference>
<evidence type="ECO:0000313" key="3">
    <source>
        <dbReference type="Proteomes" id="UP000222824"/>
    </source>
</evidence>
<dbReference type="EMBL" id="NHOA01000084">
    <property type="protein sequence ID" value="PHQ38760.1"/>
    <property type="molecule type" value="Genomic_DNA"/>
</dbReference>
<protein>
    <recommendedName>
        <fullName evidence="4">DUF4013 domain-containing protein</fullName>
    </recommendedName>
</protein>
<keyword evidence="1" id="KW-1133">Transmembrane helix</keyword>
<dbReference type="Proteomes" id="UP000222824">
    <property type="component" value="Unassembled WGS sequence"/>
</dbReference>
<sequence length="145" mass="14909">MLSDSVNYLRDSEDAVVTVAIGRLLLLVVVALVVSLAGTYVTPAALAAVADSGRVGDGFAIGTLWGIATKRTYAVGWLTAVAVVFVGALAIGVLSIVPMLGTIAGLFVQFYATVAAAAIIGWTWTDVRPVSTDTAEVETAERPAV</sequence>
<keyword evidence="1" id="KW-0472">Membrane</keyword>
<name>A0A2G1WIE8_9EURY</name>
<keyword evidence="1" id="KW-0812">Transmembrane</keyword>
<reference evidence="2 3" key="1">
    <citation type="journal article" date="2014" name="Front. Microbiol.">
        <title>Population and genomic analysis of the genus Halorubrum.</title>
        <authorList>
            <person name="Fullmer M.S."/>
            <person name="Soucy S.M."/>
            <person name="Swithers K.S."/>
            <person name="Makkay A.M."/>
            <person name="Wheeler R."/>
            <person name="Ventosa A."/>
            <person name="Gogarten J.P."/>
            <person name="Papke R.T."/>
        </authorList>
    </citation>
    <scope>NUCLEOTIDE SEQUENCE [LARGE SCALE GENOMIC DNA]</scope>
    <source>
        <strain evidence="2 3">C49</strain>
    </source>
</reference>
<dbReference type="InterPro" id="IPR025098">
    <property type="entry name" value="DUF4013"/>
</dbReference>
<dbReference type="AlphaFoldDB" id="A0A2G1WIE8"/>
<feature type="transmembrane region" description="Helical" evidence="1">
    <location>
        <begin position="103"/>
        <end position="124"/>
    </location>
</feature>